<reference evidence="2 3" key="1">
    <citation type="submission" date="2017-09" db="EMBL/GenBank/DDBJ databases">
        <authorList>
            <person name="Ehlers B."/>
            <person name="Leendertz F.H."/>
        </authorList>
    </citation>
    <scope>NUCLEOTIDE SEQUENCE [LARGE SCALE GENOMIC DNA]</scope>
    <source>
        <strain evidence="2 3">USBA 140</strain>
    </source>
</reference>
<evidence type="ECO:0000313" key="2">
    <source>
        <dbReference type="EMBL" id="SOE00978.1"/>
    </source>
</evidence>
<dbReference type="EMBL" id="OCNJ01000015">
    <property type="protein sequence ID" value="SOE00978.1"/>
    <property type="molecule type" value="Genomic_DNA"/>
</dbReference>
<gene>
    <name evidence="2" type="ORF">SAMN05421508_11538</name>
</gene>
<keyword evidence="3" id="KW-1185">Reference proteome</keyword>
<protein>
    <submittedName>
        <fullName evidence="2">Uncharacterized protein</fullName>
    </submittedName>
</protein>
<accession>A0A286GZL1</accession>
<feature type="region of interest" description="Disordered" evidence="1">
    <location>
        <begin position="55"/>
        <end position="79"/>
    </location>
</feature>
<sequence length="110" mass="11465">MLRTIVATVVTLLALLVLVAPEPLRAVAQAPLPAPAEHTLTDGDTVAAEMATRLAADDDGGEAASAEGPPPLFAGPPARPVPVRIAWPDRPLRLHARSLRPLLPPPRTLA</sequence>
<dbReference type="RefSeq" id="WP_097281450.1">
    <property type="nucleotide sequence ID" value="NZ_OCNJ01000015.1"/>
</dbReference>
<dbReference type="AlphaFoldDB" id="A0A286GZL1"/>
<name>A0A286GZL1_9PROT</name>
<organism evidence="2 3">
    <name type="scientific">Caenispirillum bisanense</name>
    <dbReference type="NCBI Taxonomy" id="414052"/>
    <lineage>
        <taxon>Bacteria</taxon>
        <taxon>Pseudomonadati</taxon>
        <taxon>Pseudomonadota</taxon>
        <taxon>Alphaproteobacteria</taxon>
        <taxon>Rhodospirillales</taxon>
        <taxon>Novispirillaceae</taxon>
        <taxon>Caenispirillum</taxon>
    </lineage>
</organism>
<proteinExistence type="predicted"/>
<dbReference type="Proteomes" id="UP000219621">
    <property type="component" value="Unassembled WGS sequence"/>
</dbReference>
<feature type="compositionally biased region" description="Pro residues" evidence="1">
    <location>
        <begin position="68"/>
        <end position="79"/>
    </location>
</feature>
<evidence type="ECO:0000313" key="3">
    <source>
        <dbReference type="Proteomes" id="UP000219621"/>
    </source>
</evidence>
<evidence type="ECO:0000256" key="1">
    <source>
        <dbReference type="SAM" id="MobiDB-lite"/>
    </source>
</evidence>